<comment type="caution">
    <text evidence="2">The sequence shown here is derived from an EMBL/GenBank/DDBJ whole genome shotgun (WGS) entry which is preliminary data.</text>
</comment>
<evidence type="ECO:0000313" key="3">
    <source>
        <dbReference type="Proteomes" id="UP001254608"/>
    </source>
</evidence>
<dbReference type="Proteomes" id="UP001254608">
    <property type="component" value="Unassembled WGS sequence"/>
</dbReference>
<evidence type="ECO:0000256" key="1">
    <source>
        <dbReference type="SAM" id="MobiDB-lite"/>
    </source>
</evidence>
<protein>
    <submittedName>
        <fullName evidence="2">Uncharacterized protein</fullName>
    </submittedName>
</protein>
<reference evidence="2 3" key="1">
    <citation type="submission" date="2023-09" db="EMBL/GenBank/DDBJ databases">
        <authorList>
            <person name="Rey-Velasco X."/>
        </authorList>
    </citation>
    <scope>NUCLEOTIDE SEQUENCE [LARGE SCALE GENOMIC DNA]</scope>
    <source>
        <strain evidence="2 3">W345</strain>
    </source>
</reference>
<proteinExistence type="predicted"/>
<dbReference type="EMBL" id="JAVRIC010000030">
    <property type="protein sequence ID" value="MDT0498939.1"/>
    <property type="molecule type" value="Genomic_DNA"/>
</dbReference>
<feature type="compositionally biased region" description="Polar residues" evidence="1">
    <location>
        <begin position="147"/>
        <end position="156"/>
    </location>
</feature>
<dbReference type="RefSeq" id="WP_311366351.1">
    <property type="nucleotide sequence ID" value="NZ_JAVRIC010000030.1"/>
</dbReference>
<accession>A0ABU2WNW9</accession>
<name>A0ABU2WNW9_9GAMM</name>
<sequence length="189" mass="20889">MAGGPNLDEARARRYAENSLTHFHWLVGEGLRYKNSYIAEHIVEPMTDDCLIRSGSEETWPFSPQAKPCPRGHTPEFMGMGAGCYLMDVLTRRVEQRISHTCRISEATWDCGPSTPDPVSPSAMKRTLPSLPPAPSPPTSALRPQALTANTMSSASIRKPSIRAIPQPRRNRETQFHFGGDQMTRTAAA</sequence>
<organism evidence="2 3">
    <name type="scientific">Banduia mediterranea</name>
    <dbReference type="NCBI Taxonomy" id="3075609"/>
    <lineage>
        <taxon>Bacteria</taxon>
        <taxon>Pseudomonadati</taxon>
        <taxon>Pseudomonadota</taxon>
        <taxon>Gammaproteobacteria</taxon>
        <taxon>Nevskiales</taxon>
        <taxon>Algiphilaceae</taxon>
        <taxon>Banduia</taxon>
    </lineage>
</organism>
<dbReference type="Gene3D" id="3.50.50.60">
    <property type="entry name" value="FAD/NAD(P)-binding domain"/>
    <property type="match status" value="1"/>
</dbReference>
<evidence type="ECO:0000313" key="2">
    <source>
        <dbReference type="EMBL" id="MDT0498939.1"/>
    </source>
</evidence>
<dbReference type="InterPro" id="IPR036188">
    <property type="entry name" value="FAD/NAD-bd_sf"/>
</dbReference>
<feature type="region of interest" description="Disordered" evidence="1">
    <location>
        <begin position="113"/>
        <end position="189"/>
    </location>
</feature>
<keyword evidence="3" id="KW-1185">Reference proteome</keyword>
<gene>
    <name evidence="2" type="ORF">RM530_16460</name>
</gene>